<evidence type="ECO:0000259" key="7">
    <source>
        <dbReference type="Pfam" id="PF11916"/>
    </source>
</evidence>
<evidence type="ECO:0000313" key="8">
    <source>
        <dbReference type="EMBL" id="KAB5596309.1"/>
    </source>
</evidence>
<evidence type="ECO:0000256" key="3">
    <source>
        <dbReference type="ARBA" id="ARBA00022737"/>
    </source>
</evidence>
<feature type="region of interest" description="Disordered" evidence="6">
    <location>
        <begin position="303"/>
        <end position="333"/>
    </location>
</feature>
<evidence type="ECO:0000256" key="5">
    <source>
        <dbReference type="ARBA" id="ARBA00046339"/>
    </source>
</evidence>
<dbReference type="GO" id="GO:0000329">
    <property type="term" value="C:fungal-type vacuole membrane"/>
    <property type="evidence" value="ECO:0007669"/>
    <property type="project" value="TreeGrafter"/>
</dbReference>
<name>A0A5N5QXH0_9AGAM</name>
<dbReference type="InterPro" id="IPR038277">
    <property type="entry name" value="UreF_sf"/>
</dbReference>
<dbReference type="PANTHER" id="PTHR16023">
    <property type="entry name" value="TAX1 BINDING PROTEIN-RELATED"/>
    <property type="match status" value="1"/>
</dbReference>
<protein>
    <submittedName>
        <fullName evidence="8">Vacuole-associated enzyme activator complex component (Vac14)</fullName>
    </submittedName>
</protein>
<sequence>MSAIEPAIVRGLNDKLYDKRKAAALDLEKLVRECHTSGDPNRINNIIDHLIELFSSTANPLHARNGGLIGLAAAAIALGVEVAIYMDKFIGPLLRCFDDSESRVRYFACESMYNIAKVSKGEVLVYFNPIFDHLSRLAADSETSVKNGAELLDRLLKDIVAESAPVYFPQFPETERARQRQQDEAKFNQQGVLVAQSEFPGARRAFSLANFIPLLAERIQVISPFSRSYLVSWITVLDSVPDLELVTYLPEFLDGLLKYLSDPTEDVKVATEGVLADFLQEIQEITLLQKRKEEKARAAREALAAHADKTAEEAKAQPGTEAENEQLSRGAFMPDGKAKPVVDAAAKAPEVEAPHDTGAWVPGQGVKVDHAAIVEILIDQLDPTQDEIQQTTALGWISKFLEFAPEVMVPFTPRLIPAILPNLAHHIPAMQSAAAQTNQKLFALIQSLPSPSMTTGAGISQGIPSSSAQSLRNVPASPVPSASRVTKDVPGLALEPATPTTNEGAEKQPTKLRTLPIDTISIASGSAIESQGPQSRPPSPQSAIPSSGPEEVDPFDYQSTVNGLTIQFLSEHEETRIFALKWLIMLHQKAPKKILSMDDGTFPALLKTLSDTSEEASFLFSSRYASDTASQVIKYDLQLLAQISSSSEEGYFKAFVINLLLLFSTDKRLLDTRGSLIIRQLCMSLNTERIYRTFAEILEREEDLEFASIMAQKLNIILITSPELSEFRKRLKNLESRDGQALFTTLYRSWCHNAVSVFSLCLLAQAYEHASNLLGGELEITVQLLVQIDKLVQLIESPVFTSLRLQLLEPDRYPYLFKCLYGLLMLLPQSSAFYSLSRRLNAVGSMGFQHVPQKTSAVTAAIANRSKVARDEIKWPELLSHFRSVQAKHEKARRRDLATEPEFSFVEAEPERSQANTTSPYNGSSRPVARRKVSQAADIPQVGSSRQGALSPLNPRRGLLVSAISAATGSSSREAIPRPPVINFESSDCSPCLITTLTTLHLSYISTLMNTEEYLLMILSDGNLPTGAFVASAGLESYIKHGHPSGASSTAPMSTVNFVRDSLQSYAHSAIPFARDTHRLVERFKTSQQNLSPTEMLKSILELDDLYDKMTLNHVARRASKTQGVALLTLYSRGFSRPTFLSEGQPNAVSKGSINQLVDTFKLAIRKGETSGHLPICWGVLTSALDLSTDRSMEVHLFLHARSILSSAIRLNILGPYSAQQLLLHVVQPLAQEIASSQRSGTDETGDQLDGPANTWPLGEILAARHDLQHSRIFNS</sequence>
<feature type="compositionally biased region" description="Polar residues" evidence="6">
    <location>
        <begin position="913"/>
        <end position="925"/>
    </location>
</feature>
<feature type="region of interest" description="Disordered" evidence="6">
    <location>
        <begin position="455"/>
        <end position="556"/>
    </location>
</feature>
<keyword evidence="4" id="KW-0472">Membrane</keyword>
<feature type="region of interest" description="Disordered" evidence="6">
    <location>
        <begin position="903"/>
        <end position="953"/>
    </location>
</feature>
<organism evidence="8 9">
    <name type="scientific">Ceratobasidium theobromae</name>
    <dbReference type="NCBI Taxonomy" id="1582974"/>
    <lineage>
        <taxon>Eukaryota</taxon>
        <taxon>Fungi</taxon>
        <taxon>Dikarya</taxon>
        <taxon>Basidiomycota</taxon>
        <taxon>Agaricomycotina</taxon>
        <taxon>Agaricomycetes</taxon>
        <taxon>Cantharellales</taxon>
        <taxon>Ceratobasidiaceae</taxon>
        <taxon>Ceratobasidium</taxon>
    </lineage>
</organism>
<proteinExistence type="inferred from homology"/>
<dbReference type="PANTHER" id="PTHR16023:SF0">
    <property type="entry name" value="PROTEIN VAC14 HOMOLOG"/>
    <property type="match status" value="1"/>
</dbReference>
<dbReference type="Pfam" id="PF01730">
    <property type="entry name" value="UreF"/>
    <property type="match status" value="1"/>
</dbReference>
<dbReference type="InterPro" id="IPR011989">
    <property type="entry name" value="ARM-like"/>
</dbReference>
<keyword evidence="9" id="KW-1185">Reference proteome</keyword>
<dbReference type="GO" id="GO:0070772">
    <property type="term" value="C:PAS complex"/>
    <property type="evidence" value="ECO:0007669"/>
    <property type="project" value="InterPro"/>
</dbReference>
<dbReference type="Gene3D" id="1.10.4190.10">
    <property type="entry name" value="Urease accessory protein UreF"/>
    <property type="match status" value="1"/>
</dbReference>
<dbReference type="SUPFAM" id="SSF48371">
    <property type="entry name" value="ARM repeat"/>
    <property type="match status" value="1"/>
</dbReference>
<dbReference type="InterPro" id="IPR016024">
    <property type="entry name" value="ARM-type_fold"/>
</dbReference>
<dbReference type="GO" id="GO:0010008">
    <property type="term" value="C:endosome membrane"/>
    <property type="evidence" value="ECO:0007669"/>
    <property type="project" value="TreeGrafter"/>
</dbReference>
<comment type="subcellular location">
    <subcellularLocation>
        <location evidence="1">Endomembrane system</location>
    </subcellularLocation>
</comment>
<dbReference type="Gene3D" id="1.25.10.10">
    <property type="entry name" value="Leucine-rich Repeat Variant"/>
    <property type="match status" value="2"/>
</dbReference>
<comment type="similarity">
    <text evidence="5">Belongs to the UreF family.</text>
</comment>
<evidence type="ECO:0000256" key="6">
    <source>
        <dbReference type="SAM" id="MobiDB-lite"/>
    </source>
</evidence>
<keyword evidence="3" id="KW-0677">Repeat</keyword>
<dbReference type="Pfam" id="PF11916">
    <property type="entry name" value="Vac14_Fig4_bd"/>
    <property type="match status" value="1"/>
</dbReference>
<dbReference type="InterPro" id="IPR026825">
    <property type="entry name" value="Vac14"/>
</dbReference>
<feature type="compositionally biased region" description="Polar residues" evidence="6">
    <location>
        <begin position="455"/>
        <end position="472"/>
    </location>
</feature>
<dbReference type="GO" id="GO:0006661">
    <property type="term" value="P:phosphatidylinositol biosynthetic process"/>
    <property type="evidence" value="ECO:0007669"/>
    <property type="project" value="InterPro"/>
</dbReference>
<evidence type="ECO:0000256" key="4">
    <source>
        <dbReference type="ARBA" id="ARBA00023136"/>
    </source>
</evidence>
<dbReference type="AlphaFoldDB" id="A0A5N5QXH0"/>
<dbReference type="GO" id="GO:0016151">
    <property type="term" value="F:nickel cation binding"/>
    <property type="evidence" value="ECO:0007669"/>
    <property type="project" value="InterPro"/>
</dbReference>
<dbReference type="Pfam" id="PF12755">
    <property type="entry name" value="Vac14_Fab1_bd"/>
    <property type="match status" value="1"/>
</dbReference>
<comment type="similarity">
    <text evidence="2">Belongs to the VAC14 family.</text>
</comment>
<comment type="caution">
    <text evidence="8">The sequence shown here is derived from an EMBL/GenBank/DDBJ whole genome shotgun (WGS) entry which is preliminary data.</text>
</comment>
<evidence type="ECO:0000256" key="1">
    <source>
        <dbReference type="ARBA" id="ARBA00004308"/>
    </source>
</evidence>
<dbReference type="OrthoDB" id="5574975at2759"/>
<reference evidence="8 9" key="1">
    <citation type="journal article" date="2019" name="Fungal Biol. Biotechnol.">
        <title>Draft genome sequence of fastidious pathogen Ceratobasidium theobromae, which causes vascular-streak dieback in Theobroma cacao.</title>
        <authorList>
            <person name="Ali S.S."/>
            <person name="Asman A."/>
            <person name="Shao J."/>
            <person name="Firmansyah A.P."/>
            <person name="Susilo A.W."/>
            <person name="Rosmana A."/>
            <person name="McMahon P."/>
            <person name="Junaid M."/>
            <person name="Guest D."/>
            <person name="Kheng T.Y."/>
            <person name="Meinhardt L.W."/>
            <person name="Bailey B.A."/>
        </authorList>
    </citation>
    <scope>NUCLEOTIDE SEQUENCE [LARGE SCALE GENOMIC DNA]</scope>
    <source>
        <strain evidence="8 9">CT2</strain>
    </source>
</reference>
<evidence type="ECO:0000256" key="2">
    <source>
        <dbReference type="ARBA" id="ARBA00010225"/>
    </source>
</evidence>
<feature type="compositionally biased region" description="Basic and acidic residues" evidence="6">
    <location>
        <begin position="306"/>
        <end position="315"/>
    </location>
</feature>
<gene>
    <name evidence="8" type="ORF">CTheo_294</name>
</gene>
<dbReference type="InterPro" id="IPR002639">
    <property type="entry name" value="UreF"/>
</dbReference>
<accession>A0A5N5QXH0</accession>
<feature type="domain" description="Vacuolar protein 14 C-terminal Fig4-binding" evidence="7">
    <location>
        <begin position="668"/>
        <end position="843"/>
    </location>
</feature>
<dbReference type="EMBL" id="SSOP01000002">
    <property type="protein sequence ID" value="KAB5596309.1"/>
    <property type="molecule type" value="Genomic_DNA"/>
</dbReference>
<dbReference type="InterPro" id="IPR021841">
    <property type="entry name" value="VAC14_Fig4p-bd"/>
</dbReference>
<evidence type="ECO:0000313" key="9">
    <source>
        <dbReference type="Proteomes" id="UP000383932"/>
    </source>
</evidence>
<dbReference type="Proteomes" id="UP000383932">
    <property type="component" value="Unassembled WGS sequence"/>
</dbReference>